<protein>
    <submittedName>
        <fullName evidence="2">Lactonase family protein</fullName>
    </submittedName>
</protein>
<dbReference type="EMBL" id="VDGT01000009">
    <property type="protein sequence ID" value="TNM29925.1"/>
    <property type="molecule type" value="Genomic_DNA"/>
</dbReference>
<comment type="caution">
    <text evidence="2">The sequence shown here is derived from an EMBL/GenBank/DDBJ whole genome shotgun (WGS) entry which is preliminary data.</text>
</comment>
<dbReference type="PANTHER" id="PTHR30344">
    <property type="entry name" value="6-PHOSPHOGLUCONOLACTONASE-RELATED"/>
    <property type="match status" value="1"/>
</dbReference>
<dbReference type="InterPro" id="IPR019405">
    <property type="entry name" value="Lactonase_7-beta_prop"/>
</dbReference>
<accession>A0A5C4V2F6</accession>
<keyword evidence="3" id="KW-1185">Reference proteome</keyword>
<dbReference type="SUPFAM" id="SSF51004">
    <property type="entry name" value="C-terminal (heme d1) domain of cytochrome cd1-nitrite reductase"/>
    <property type="match status" value="1"/>
</dbReference>
<evidence type="ECO:0000256" key="1">
    <source>
        <dbReference type="ARBA" id="ARBA00005564"/>
    </source>
</evidence>
<dbReference type="InterPro" id="IPR011048">
    <property type="entry name" value="Haem_d1_sf"/>
</dbReference>
<name>A0A5C4V2F6_9ACTN</name>
<dbReference type="InterPro" id="IPR050282">
    <property type="entry name" value="Cycloisomerase_2"/>
</dbReference>
<dbReference type="Proteomes" id="UP000311713">
    <property type="component" value="Unassembled WGS sequence"/>
</dbReference>
<evidence type="ECO:0000313" key="2">
    <source>
        <dbReference type="EMBL" id="TNM29925.1"/>
    </source>
</evidence>
<dbReference type="AlphaFoldDB" id="A0A5C4V2F6"/>
<evidence type="ECO:0000313" key="3">
    <source>
        <dbReference type="Proteomes" id="UP000311713"/>
    </source>
</evidence>
<organism evidence="2 3">
    <name type="scientific">Streptomyces sedi</name>
    <dbReference type="NCBI Taxonomy" id="555059"/>
    <lineage>
        <taxon>Bacteria</taxon>
        <taxon>Bacillati</taxon>
        <taxon>Actinomycetota</taxon>
        <taxon>Actinomycetes</taxon>
        <taxon>Kitasatosporales</taxon>
        <taxon>Streptomycetaceae</taxon>
        <taxon>Streptomyces</taxon>
    </lineage>
</organism>
<proteinExistence type="inferred from homology"/>
<dbReference type="Pfam" id="PF10282">
    <property type="entry name" value="Lactonase"/>
    <property type="match status" value="1"/>
</dbReference>
<comment type="similarity">
    <text evidence="1">Belongs to the cycloisomerase 2 family.</text>
</comment>
<dbReference type="Gene3D" id="2.130.10.10">
    <property type="entry name" value="YVTN repeat-like/Quinoprotein amine dehydrogenase"/>
    <property type="match status" value="1"/>
</dbReference>
<gene>
    <name evidence="2" type="ORF">FH715_14440</name>
</gene>
<dbReference type="PANTHER" id="PTHR30344:SF1">
    <property type="entry name" value="6-PHOSPHOGLUCONOLACTONASE"/>
    <property type="match status" value="1"/>
</dbReference>
<dbReference type="GO" id="GO:0017057">
    <property type="term" value="F:6-phosphogluconolactonase activity"/>
    <property type="evidence" value="ECO:0007669"/>
    <property type="project" value="TreeGrafter"/>
</dbReference>
<sequence>MGDRLVCVGSYTGDSGGSGPGLTVLREGQDGALTTVGEAEVSGCSWIAWHPSLPVGYAVNELDMGRVTAFTLDAEGAPRVLDTLDSGGAAPCHLSVTPDGRRLLVAHYGSGSVAVLDLDERGTPARRTELAELEGSGPDRERQEAPHAHMVTLDAAGTLATVVDLGTDTLWSYRLTPEGRLVDRTASRLPAGCGPRQLVRAGGERAYVLTELTSELLQLTESAPGVFTPGAGVPAASGPARNHCAQLQLSDDGRLGWVSNRGPDTVTVFALDDGTAPRVTAEYPLGAPWPRHFSLAGGGPRGARMYAASQHGDVVIGLDLDPVTGVPAERVRHPVASPAFVATVPTR</sequence>
<reference evidence="2 3" key="1">
    <citation type="submission" date="2019-06" db="EMBL/GenBank/DDBJ databases">
        <title>Draft genome of Streptomyces sedi sp. JCM16909.</title>
        <authorList>
            <person name="Klykleung N."/>
            <person name="Tanasupawat S."/>
            <person name="Kudo T."/>
            <person name="Yuki M."/>
            <person name="Ohkuma M."/>
        </authorList>
    </citation>
    <scope>NUCLEOTIDE SEQUENCE [LARGE SCALE GENOMIC DNA]</scope>
    <source>
        <strain evidence="2 3">JCM 16909</strain>
    </source>
</reference>
<dbReference type="InterPro" id="IPR015943">
    <property type="entry name" value="WD40/YVTN_repeat-like_dom_sf"/>
</dbReference>
<dbReference type="RefSeq" id="WP_139645188.1">
    <property type="nucleotide sequence ID" value="NZ_BAAAZS010000098.1"/>
</dbReference>
<dbReference type="OrthoDB" id="9790815at2"/>